<sequence length="249" mass="29284">MKNEILNKSLLELGEWTWLRQPSGDDLQSDRLTMELDCLSKKKLCDYSNSDIYLAVSQEKGLRFTLPLAIRLIEDDILIECEFYEGDLLKAVLQIPTTYYQLNVDDFIKVASLISLKDNKRIMSDYHGNRELRLLFDLWCDYRKSYRVRIITNNYRLPIDDVKEFLYQTVGDDSSSEVDFSDYTHYWKSDNQGEITAMISTVIPFDILRQRIAEQWTIADKIGNSFVVDSRMSKIFNKLIYWMSIDLDS</sequence>
<protein>
    <submittedName>
        <fullName evidence="1">Uncharacterized protein</fullName>
    </submittedName>
</protein>
<keyword evidence="2" id="KW-1185">Reference proteome</keyword>
<proteinExistence type="predicted"/>
<evidence type="ECO:0000313" key="2">
    <source>
        <dbReference type="Proteomes" id="UP000297635"/>
    </source>
</evidence>
<reference evidence="1 2" key="1">
    <citation type="submission" date="2019-02" db="EMBL/GenBank/DDBJ databases">
        <title>Isolation and identification of novel species under the genus Muribaculum.</title>
        <authorList>
            <person name="Miyake S."/>
            <person name="Ding Y."/>
            <person name="Low A."/>
            <person name="Soh M."/>
            <person name="Seedorf H."/>
        </authorList>
    </citation>
    <scope>NUCLEOTIDE SEQUENCE [LARGE SCALE GENOMIC DNA]</scope>
    <source>
        <strain evidence="1 2">TLL-A3</strain>
    </source>
</reference>
<dbReference type="AlphaFoldDB" id="A0A4Z0VBQ8"/>
<evidence type="ECO:0000313" key="1">
    <source>
        <dbReference type="EMBL" id="TGG40750.1"/>
    </source>
</evidence>
<organism evidence="1 2">
    <name type="scientific">Duncaniella freteri</name>
    <dbReference type="NCBI Taxonomy" id="2530391"/>
    <lineage>
        <taxon>Bacteria</taxon>
        <taxon>Pseudomonadati</taxon>
        <taxon>Bacteroidota</taxon>
        <taxon>Bacteroidia</taxon>
        <taxon>Bacteroidales</taxon>
        <taxon>Muribaculaceae</taxon>
        <taxon>Duncaniella</taxon>
    </lineage>
</organism>
<accession>A0A4Z0VBQ8</accession>
<dbReference type="RefSeq" id="WP_135471724.1">
    <property type="nucleotide sequence ID" value="NZ_SJSA01000001.1"/>
</dbReference>
<dbReference type="InterPro" id="IPR040547">
    <property type="entry name" value="CdiI"/>
</dbReference>
<comment type="caution">
    <text evidence="1">The sequence shown here is derived from an EMBL/GenBank/DDBJ whole genome shotgun (WGS) entry which is preliminary data.</text>
</comment>
<dbReference type="GeneID" id="82149882"/>
<dbReference type="Pfam" id="PF18616">
    <property type="entry name" value="CdiI_3"/>
    <property type="match status" value="1"/>
</dbReference>
<name>A0A4Z0VBQ8_9BACT</name>
<dbReference type="Proteomes" id="UP000297635">
    <property type="component" value="Unassembled WGS sequence"/>
</dbReference>
<gene>
    <name evidence="1" type="ORF">EZ315_08780</name>
</gene>
<dbReference type="EMBL" id="SJSA01000001">
    <property type="protein sequence ID" value="TGG40750.1"/>
    <property type="molecule type" value="Genomic_DNA"/>
</dbReference>